<gene>
    <name evidence="1" type="ORF">A1507_01040</name>
</gene>
<sequence length="177" mass="19358">MSMTNSYHCYAFAIKLPFSFANNHGAYALLKAIFLLPLVAISTHSYASSFSCGGTQVTVSDATSDKDPYFTVTLKNKTIHKTHKFEIQKDFMHIRCDETSTGKPVVFINHFCGGSGCADLGNYGVIEASSGAVLLEPNQPFKGNKEKAKEVMGKELKKFTCKKESGEVCMHSKIVLG</sequence>
<dbReference type="Proteomes" id="UP000077857">
    <property type="component" value="Unassembled WGS sequence"/>
</dbReference>
<organism evidence="1 2">
    <name type="scientific">Methylomonas koyamae</name>
    <dbReference type="NCBI Taxonomy" id="702114"/>
    <lineage>
        <taxon>Bacteria</taxon>
        <taxon>Pseudomonadati</taxon>
        <taxon>Pseudomonadota</taxon>
        <taxon>Gammaproteobacteria</taxon>
        <taxon>Methylococcales</taxon>
        <taxon>Methylococcaceae</taxon>
        <taxon>Methylomonas</taxon>
    </lineage>
</organism>
<evidence type="ECO:0000313" key="1">
    <source>
        <dbReference type="EMBL" id="OAI14820.1"/>
    </source>
</evidence>
<accession>A0A177NCQ0</accession>
<evidence type="ECO:0000313" key="2">
    <source>
        <dbReference type="Proteomes" id="UP000077857"/>
    </source>
</evidence>
<dbReference type="EMBL" id="LUUJ01000086">
    <property type="protein sequence ID" value="OAI14820.1"/>
    <property type="molecule type" value="Genomic_DNA"/>
</dbReference>
<name>A0A177NCQ0_9GAMM</name>
<dbReference type="AlphaFoldDB" id="A0A177NCQ0"/>
<proteinExistence type="predicted"/>
<protein>
    <submittedName>
        <fullName evidence="1">Uncharacterized protein</fullName>
    </submittedName>
</protein>
<reference evidence="1 2" key="1">
    <citation type="submission" date="2016-03" db="EMBL/GenBank/DDBJ databases">
        <authorList>
            <person name="Ploux O."/>
        </authorList>
    </citation>
    <scope>NUCLEOTIDE SEQUENCE [LARGE SCALE GENOMIC DNA]</scope>
    <source>
        <strain evidence="1 2">R-45378</strain>
    </source>
</reference>
<dbReference type="OrthoDB" id="6875490at2"/>
<comment type="caution">
    <text evidence="1">The sequence shown here is derived from an EMBL/GenBank/DDBJ whole genome shotgun (WGS) entry which is preliminary data.</text>
</comment>